<feature type="binding site" evidence="4">
    <location>
        <position position="205"/>
    </location>
    <ligand>
        <name>Mg(2+)</name>
        <dbReference type="ChEBI" id="CHEBI:18420"/>
        <label>1</label>
        <note>catalytic</note>
    </ligand>
</feature>
<dbReference type="PANTHER" id="PTHR20854">
    <property type="entry name" value="INOSITOL MONOPHOSPHATASE"/>
    <property type="match status" value="1"/>
</dbReference>
<dbReference type="GO" id="GO:0008934">
    <property type="term" value="F:inositol monophosphate 1-phosphatase activity"/>
    <property type="evidence" value="ECO:0007669"/>
    <property type="project" value="TreeGrafter"/>
</dbReference>
<dbReference type="PRINTS" id="PR00377">
    <property type="entry name" value="IMPHPHTASES"/>
</dbReference>
<evidence type="ECO:0000256" key="1">
    <source>
        <dbReference type="ARBA" id="ARBA00009759"/>
    </source>
</evidence>
<evidence type="ECO:0000256" key="3">
    <source>
        <dbReference type="ARBA" id="ARBA00022842"/>
    </source>
</evidence>
<comment type="caution">
    <text evidence="5">The sequence shown here is derived from an EMBL/GenBank/DDBJ whole genome shotgun (WGS) entry which is preliminary data.</text>
</comment>
<dbReference type="Proteomes" id="UP000477782">
    <property type="component" value="Unassembled WGS sequence"/>
</dbReference>
<dbReference type="GO" id="GO:0046854">
    <property type="term" value="P:phosphatidylinositol phosphate biosynthetic process"/>
    <property type="evidence" value="ECO:0007669"/>
    <property type="project" value="InterPro"/>
</dbReference>
<keyword evidence="2 4" id="KW-0479">Metal-binding</keyword>
<proteinExistence type="inferred from homology"/>
<dbReference type="InterPro" id="IPR000760">
    <property type="entry name" value="Inositol_monophosphatase-like"/>
</dbReference>
<dbReference type="AlphaFoldDB" id="A0A6M0QRM0"/>
<dbReference type="CDD" id="cd01638">
    <property type="entry name" value="CysQ"/>
    <property type="match status" value="1"/>
</dbReference>
<evidence type="ECO:0000256" key="2">
    <source>
        <dbReference type="ARBA" id="ARBA00022723"/>
    </source>
</evidence>
<dbReference type="InterPro" id="IPR020550">
    <property type="entry name" value="Inositol_monophosphatase_CS"/>
</dbReference>
<dbReference type="Gene3D" id="3.40.190.80">
    <property type="match status" value="1"/>
</dbReference>
<comment type="cofactor">
    <cofactor evidence="4">
        <name>Mg(2+)</name>
        <dbReference type="ChEBI" id="CHEBI:18420"/>
    </cofactor>
</comment>
<gene>
    <name evidence="5" type="ORF">G4Z14_07590</name>
</gene>
<keyword evidence="6" id="KW-1185">Reference proteome</keyword>
<dbReference type="RefSeq" id="WP_164624327.1">
    <property type="nucleotide sequence ID" value="NZ_JAAIVJ010000003.1"/>
</dbReference>
<accession>A0A6M0QRM0</accession>
<feature type="binding site" evidence="4">
    <location>
        <position position="84"/>
    </location>
    <ligand>
        <name>Mg(2+)</name>
        <dbReference type="ChEBI" id="CHEBI:18420"/>
        <label>1</label>
        <note>catalytic</note>
    </ligand>
</feature>
<organism evidence="5 6">
    <name type="scientific">Tabrizicola oligotrophica</name>
    <dbReference type="NCBI Taxonomy" id="2710650"/>
    <lineage>
        <taxon>Bacteria</taxon>
        <taxon>Pseudomonadati</taxon>
        <taxon>Pseudomonadota</taxon>
        <taxon>Alphaproteobacteria</taxon>
        <taxon>Rhodobacterales</taxon>
        <taxon>Paracoccaceae</taxon>
        <taxon>Tabrizicola</taxon>
    </lineage>
</organism>
<reference evidence="5 6" key="1">
    <citation type="submission" date="2020-02" db="EMBL/GenBank/DDBJ databases">
        <authorList>
            <person name="Chen W.-M."/>
        </authorList>
    </citation>
    <scope>NUCLEOTIDE SEQUENCE [LARGE SCALE GENOMIC DNA]</scope>
    <source>
        <strain evidence="5 6">KMS-5</strain>
    </source>
</reference>
<dbReference type="Gene3D" id="3.30.540.10">
    <property type="entry name" value="Fructose-1,6-Bisphosphatase, subunit A, domain 1"/>
    <property type="match status" value="1"/>
</dbReference>
<evidence type="ECO:0000256" key="4">
    <source>
        <dbReference type="PIRSR" id="PIRSR600760-2"/>
    </source>
</evidence>
<feature type="binding site" evidence="4">
    <location>
        <position position="66"/>
    </location>
    <ligand>
        <name>Mg(2+)</name>
        <dbReference type="ChEBI" id="CHEBI:18420"/>
        <label>1</label>
        <note>catalytic</note>
    </ligand>
</feature>
<feature type="binding site" evidence="4">
    <location>
        <position position="87"/>
    </location>
    <ligand>
        <name>Mg(2+)</name>
        <dbReference type="ChEBI" id="CHEBI:18420"/>
        <label>1</label>
        <note>catalytic</note>
    </ligand>
</feature>
<dbReference type="GO" id="GO:0007165">
    <property type="term" value="P:signal transduction"/>
    <property type="evidence" value="ECO:0007669"/>
    <property type="project" value="TreeGrafter"/>
</dbReference>
<dbReference type="SUPFAM" id="SSF56655">
    <property type="entry name" value="Carbohydrate phosphatase"/>
    <property type="match status" value="1"/>
</dbReference>
<keyword evidence="3 4" id="KW-0460">Magnesium</keyword>
<dbReference type="PANTHER" id="PTHR20854:SF4">
    <property type="entry name" value="INOSITOL-1-MONOPHOSPHATASE-RELATED"/>
    <property type="match status" value="1"/>
</dbReference>
<sequence>MPGPDLLLIAAAARDAGLLALRYWKAGPKVWEKPGLGPVTEADLAVNEMLADRLRGARPGYGWLSEETPDDPARLDCERVFILDPIDGTRAFIAGERHFAVSIAVAEKGNVVAGAIYLPALDRLYTASTDGSALCDGQPIRCAQRGSLNGANLLMSKSFLAPDHWRHPPPDLKRSFRSSIAYRLCLTAEGAFDGMISTRDAWEWDIAAGSLIAARAGAAVSDRQGGPLRFNSPAAKTAGILAAPGPLHREILAGFRA</sequence>
<protein>
    <submittedName>
        <fullName evidence="5">3'(2'),5'-bisphosphate nucleotidase CysQ</fullName>
    </submittedName>
</protein>
<name>A0A6M0QRM0_9RHOB</name>
<dbReference type="GO" id="GO:0006020">
    <property type="term" value="P:inositol metabolic process"/>
    <property type="evidence" value="ECO:0007669"/>
    <property type="project" value="TreeGrafter"/>
</dbReference>
<evidence type="ECO:0000313" key="5">
    <source>
        <dbReference type="EMBL" id="NEY90160.1"/>
    </source>
</evidence>
<dbReference type="EMBL" id="JAAIVJ010000003">
    <property type="protein sequence ID" value="NEY90160.1"/>
    <property type="molecule type" value="Genomic_DNA"/>
</dbReference>
<feature type="binding site" evidence="4">
    <location>
        <position position="86"/>
    </location>
    <ligand>
        <name>Mg(2+)</name>
        <dbReference type="ChEBI" id="CHEBI:18420"/>
        <label>1</label>
        <note>catalytic</note>
    </ligand>
</feature>
<dbReference type="PROSITE" id="PS00630">
    <property type="entry name" value="IMP_2"/>
    <property type="match status" value="1"/>
</dbReference>
<comment type="similarity">
    <text evidence="1">Belongs to the inositol monophosphatase superfamily.</text>
</comment>
<evidence type="ECO:0000313" key="6">
    <source>
        <dbReference type="Proteomes" id="UP000477782"/>
    </source>
</evidence>
<dbReference type="Pfam" id="PF00459">
    <property type="entry name" value="Inositol_P"/>
    <property type="match status" value="1"/>
</dbReference>
<dbReference type="GO" id="GO:0046872">
    <property type="term" value="F:metal ion binding"/>
    <property type="evidence" value="ECO:0007669"/>
    <property type="project" value="UniProtKB-KW"/>
</dbReference>